<evidence type="ECO:0000313" key="1">
    <source>
        <dbReference type="EMBL" id="EKG14137.1"/>
    </source>
</evidence>
<reference evidence="1 2" key="1">
    <citation type="journal article" date="2012" name="BMC Genomics">
        <title>Tools to kill: Genome of one of the most destructive plant pathogenic fungi Macrophomina phaseolina.</title>
        <authorList>
            <person name="Islam M.S."/>
            <person name="Haque M.S."/>
            <person name="Islam M.M."/>
            <person name="Emdad E.M."/>
            <person name="Halim A."/>
            <person name="Hossen Q.M.M."/>
            <person name="Hossain M.Z."/>
            <person name="Ahmed B."/>
            <person name="Rahim S."/>
            <person name="Rahman M.S."/>
            <person name="Alam M.M."/>
            <person name="Hou S."/>
            <person name="Wan X."/>
            <person name="Saito J.A."/>
            <person name="Alam M."/>
        </authorList>
    </citation>
    <scope>NUCLEOTIDE SEQUENCE [LARGE SCALE GENOMIC DNA]</scope>
    <source>
        <strain evidence="1 2">MS6</strain>
    </source>
</reference>
<gene>
    <name evidence="1" type="ORF">MPH_08677</name>
</gene>
<dbReference type="InParanoid" id="K2RMV9"/>
<dbReference type="EMBL" id="AHHD01000369">
    <property type="protein sequence ID" value="EKG14137.1"/>
    <property type="molecule type" value="Genomic_DNA"/>
</dbReference>
<protein>
    <submittedName>
        <fullName evidence="1">Uncharacterized protein</fullName>
    </submittedName>
</protein>
<organism evidence="1 2">
    <name type="scientific">Macrophomina phaseolina (strain MS6)</name>
    <name type="common">Charcoal rot fungus</name>
    <dbReference type="NCBI Taxonomy" id="1126212"/>
    <lineage>
        <taxon>Eukaryota</taxon>
        <taxon>Fungi</taxon>
        <taxon>Dikarya</taxon>
        <taxon>Ascomycota</taxon>
        <taxon>Pezizomycotina</taxon>
        <taxon>Dothideomycetes</taxon>
        <taxon>Dothideomycetes incertae sedis</taxon>
        <taxon>Botryosphaeriales</taxon>
        <taxon>Botryosphaeriaceae</taxon>
        <taxon>Macrophomina</taxon>
    </lineage>
</organism>
<accession>K2RMV9</accession>
<evidence type="ECO:0000313" key="2">
    <source>
        <dbReference type="Proteomes" id="UP000007129"/>
    </source>
</evidence>
<dbReference type="HOGENOM" id="CLU_1777837_0_0_1"/>
<comment type="caution">
    <text evidence="1">The sequence shown here is derived from an EMBL/GenBank/DDBJ whole genome shotgun (WGS) entry which is preliminary data.</text>
</comment>
<dbReference type="AlphaFoldDB" id="K2RMV9"/>
<name>K2RMV9_MACPH</name>
<dbReference type="Proteomes" id="UP000007129">
    <property type="component" value="Unassembled WGS sequence"/>
</dbReference>
<sequence length="146" mass="16261">MITHAKCNICPLWWRLKAPRTYCSKETPPPNWAVVAAYPMMPICIREVRFFLHQPRIPAIIDLVVTPGPRSARTIQRRHELPGSCWPSEPCNHELQRASLVAVTSQCPGCPRTACASRVSTAASCPFVTGTLPRQPRGKAVPLRQP</sequence>
<proteinExistence type="predicted"/>
<dbReference type="VEuPathDB" id="FungiDB:MPH_08677"/>